<protein>
    <submittedName>
        <fullName evidence="4">Carbamoyltransferase</fullName>
    </submittedName>
</protein>
<dbReference type="InterPro" id="IPR003696">
    <property type="entry name" value="Carbtransf_dom"/>
</dbReference>
<dbReference type="Pfam" id="PF02543">
    <property type="entry name" value="Carbam_trans_N"/>
    <property type="match status" value="1"/>
</dbReference>
<dbReference type="GO" id="GO:0016740">
    <property type="term" value="F:transferase activity"/>
    <property type="evidence" value="ECO:0007669"/>
    <property type="project" value="UniProtKB-KW"/>
</dbReference>
<name>A0A1E3XEY5_9BACT</name>
<evidence type="ECO:0000313" key="5">
    <source>
        <dbReference type="Proteomes" id="UP000094056"/>
    </source>
</evidence>
<evidence type="ECO:0000259" key="3">
    <source>
        <dbReference type="Pfam" id="PF16861"/>
    </source>
</evidence>
<evidence type="ECO:0000259" key="2">
    <source>
        <dbReference type="Pfam" id="PF02543"/>
    </source>
</evidence>
<dbReference type="PANTHER" id="PTHR34847:SF1">
    <property type="entry name" value="NODULATION PROTEIN U"/>
    <property type="match status" value="1"/>
</dbReference>
<dbReference type="Proteomes" id="UP000094056">
    <property type="component" value="Unassembled WGS sequence"/>
</dbReference>
<dbReference type="PATRIC" id="fig|1872076.5.peg.829"/>
<feature type="domain" description="Carbamoyltransferase C-terminal" evidence="3">
    <location>
        <begin position="393"/>
        <end position="562"/>
    </location>
</feature>
<evidence type="ECO:0000313" key="4">
    <source>
        <dbReference type="EMBL" id="ODS34150.1"/>
    </source>
</evidence>
<dbReference type="InterPro" id="IPR051338">
    <property type="entry name" value="NodU/CmcH_Carbamoyltrnsfr"/>
</dbReference>
<keyword evidence="4" id="KW-0808">Transferase</keyword>
<comment type="similarity">
    <text evidence="1">Belongs to the NodU/CmcH family.</text>
</comment>
<dbReference type="Pfam" id="PF16861">
    <property type="entry name" value="Carbam_trans_C"/>
    <property type="match status" value="1"/>
</dbReference>
<organism evidence="4 5">
    <name type="scientific">Candidatus Scalindua rubra</name>
    <dbReference type="NCBI Taxonomy" id="1872076"/>
    <lineage>
        <taxon>Bacteria</taxon>
        <taxon>Pseudomonadati</taxon>
        <taxon>Planctomycetota</taxon>
        <taxon>Candidatus Brocadiia</taxon>
        <taxon>Candidatus Brocadiales</taxon>
        <taxon>Candidatus Scalinduaceae</taxon>
        <taxon>Candidatus Scalindua</taxon>
    </lineage>
</organism>
<dbReference type="Gene3D" id="3.30.420.40">
    <property type="match status" value="2"/>
</dbReference>
<feature type="domain" description="Carbamoyltransferase" evidence="2">
    <location>
        <begin position="3"/>
        <end position="341"/>
    </location>
</feature>
<dbReference type="Gene3D" id="3.90.870.20">
    <property type="entry name" value="Carbamoyltransferase, C-terminal domain"/>
    <property type="match status" value="1"/>
</dbReference>
<accession>A0A1E3XEY5</accession>
<dbReference type="InterPro" id="IPR043129">
    <property type="entry name" value="ATPase_NBD"/>
</dbReference>
<dbReference type="InterPro" id="IPR031730">
    <property type="entry name" value="Carbam_trans_C"/>
</dbReference>
<gene>
    <name evidence="4" type="ORF">SCARUB_00720</name>
</gene>
<reference evidence="4 5" key="1">
    <citation type="submission" date="2016-07" db="EMBL/GenBank/DDBJ databases">
        <title>Draft genome of Scalindua rubra, obtained from a brine-seawater interface in the Red Sea, sheds light on salt adaptation in anammox bacteria.</title>
        <authorList>
            <person name="Speth D.R."/>
            <person name="Lagkouvardos I."/>
            <person name="Wang Y."/>
            <person name="Qian P.-Y."/>
            <person name="Dutilh B.E."/>
            <person name="Jetten M.S."/>
        </authorList>
    </citation>
    <scope>NUCLEOTIDE SEQUENCE [LARGE SCALE GENOMIC DNA]</scope>
    <source>
        <strain evidence="4">BSI-1</strain>
    </source>
</reference>
<dbReference type="InterPro" id="IPR038152">
    <property type="entry name" value="Carbam_trans_C_sf"/>
</dbReference>
<dbReference type="CDD" id="cd24098">
    <property type="entry name" value="ASKHA_NBD_TobZ_N"/>
    <property type="match status" value="1"/>
</dbReference>
<dbReference type="AlphaFoldDB" id="A0A1E3XEY5"/>
<dbReference type="PANTHER" id="PTHR34847">
    <property type="entry name" value="NODULATION PROTEIN U"/>
    <property type="match status" value="1"/>
</dbReference>
<sequence>MYILGIGGYTLDAAASLVKDGELIAAVEEERFTRRKHESGMPYKAIDYCLKKANITLKDIGHIGFSYKPWLRISKRIPYRILKIPKSPFYSVGYIVDEIYSTGHYLSELKQLKQNDNTKIHFIEHHLAHAASVFLTSPFEESAILSMDYMGEWTSTLMGKGTGGQIEKIKEIKFPHSLGILYAAVTKYLGFQHGNDEYKVMGLASYGEPTYIDVFKDMVKLLPDGEYRINSDYFIYWASAGSREGFMSKKFIDTCGPIRIKDQEIEKRHMDIAASLQKTLEEAALHITNYLYKKTGVKNLCIAGGVGLNCSMNYRLLQDSPFESVFVQPSAHDAGTSLGSAYYIYNTILRKNRNFVINHAYWGPESSNENIKAELDLDKLKYTHHQDIAKKCAELVNEGKIIGWFQGRAEWGPRALGNRSILANATRDDMQDIVNKYVKHREDFRPFAPAVLKESAKDFFDFDQESPFMLFICDVKPEKRESIPAVTHTDGTARIQTVDRKHNKLFYDVIKYFGEISGIPIVLNTSFNVAGEPIVTTPKEAIRCFFSTGIDCLIMGNYLLEK</sequence>
<proteinExistence type="inferred from homology"/>
<dbReference type="EMBL" id="MAYW01000012">
    <property type="protein sequence ID" value="ODS34150.1"/>
    <property type="molecule type" value="Genomic_DNA"/>
</dbReference>
<comment type="caution">
    <text evidence="4">The sequence shown here is derived from an EMBL/GenBank/DDBJ whole genome shotgun (WGS) entry which is preliminary data.</text>
</comment>
<evidence type="ECO:0000256" key="1">
    <source>
        <dbReference type="ARBA" id="ARBA00006129"/>
    </source>
</evidence>
<dbReference type="SUPFAM" id="SSF53067">
    <property type="entry name" value="Actin-like ATPase domain"/>
    <property type="match status" value="1"/>
</dbReference>